<keyword evidence="2" id="KW-1133">Transmembrane helix</keyword>
<evidence type="ECO:0000256" key="1">
    <source>
        <dbReference type="SAM" id="MobiDB-lite"/>
    </source>
</evidence>
<proteinExistence type="predicted"/>
<feature type="region of interest" description="Disordered" evidence="1">
    <location>
        <begin position="65"/>
        <end position="87"/>
    </location>
</feature>
<feature type="region of interest" description="Disordered" evidence="1">
    <location>
        <begin position="211"/>
        <end position="245"/>
    </location>
</feature>
<reference evidence="4" key="1">
    <citation type="journal article" date="2019" name="Int. J. Syst. Evol. Microbiol.">
        <title>The Global Catalogue of Microorganisms (GCM) 10K type strain sequencing project: providing services to taxonomists for standard genome sequencing and annotation.</title>
        <authorList>
            <consortium name="The Broad Institute Genomics Platform"/>
            <consortium name="The Broad Institute Genome Sequencing Center for Infectious Disease"/>
            <person name="Wu L."/>
            <person name="Ma J."/>
        </authorList>
    </citation>
    <scope>NUCLEOTIDE SEQUENCE [LARGE SCALE GENOMIC DNA]</scope>
    <source>
        <strain evidence="4">JCM 18532</strain>
    </source>
</reference>
<organism evidence="3 4">
    <name type="scientific">Nocardioides endophyticus</name>
    <dbReference type="NCBI Taxonomy" id="1353775"/>
    <lineage>
        <taxon>Bacteria</taxon>
        <taxon>Bacillati</taxon>
        <taxon>Actinomycetota</taxon>
        <taxon>Actinomycetes</taxon>
        <taxon>Propionibacteriales</taxon>
        <taxon>Nocardioidaceae</taxon>
        <taxon>Nocardioides</taxon>
    </lineage>
</organism>
<evidence type="ECO:0000313" key="3">
    <source>
        <dbReference type="EMBL" id="GAA4726292.1"/>
    </source>
</evidence>
<sequence length="245" mass="25754">MTDHDLKQALHLAASTSRHAPDPADDLARARAAGQARSRRRVRAGLSGIAAVAVLGIGTTAVLTGQDSSGTPSAGSSSTPQPSTKAPDGIQLVAETLDASPYTFDLTPQGWAVQGEHPWTVTIAPTDGSVSDHPDDFEGKLVIMFEPRPPGGREVDVDGRRFWITGDSGYTTISTWTLPGEPEGAVRLQYPNDTGWDEDTMLAFTASVHVGDGAEFGGGSTEPDGMQPLDQVGAQRPSERPTLEP</sequence>
<keyword evidence="2" id="KW-0472">Membrane</keyword>
<accession>A0ABP8YEL1</accession>
<evidence type="ECO:0000256" key="2">
    <source>
        <dbReference type="SAM" id="Phobius"/>
    </source>
</evidence>
<dbReference type="EMBL" id="BAABKN010000005">
    <property type="protein sequence ID" value="GAA4726292.1"/>
    <property type="molecule type" value="Genomic_DNA"/>
</dbReference>
<evidence type="ECO:0000313" key="4">
    <source>
        <dbReference type="Proteomes" id="UP001499882"/>
    </source>
</evidence>
<feature type="transmembrane region" description="Helical" evidence="2">
    <location>
        <begin position="44"/>
        <end position="63"/>
    </location>
</feature>
<keyword evidence="4" id="KW-1185">Reference proteome</keyword>
<gene>
    <name evidence="3" type="ORF">GCM10023350_06280</name>
</gene>
<dbReference type="Proteomes" id="UP001499882">
    <property type="component" value="Unassembled WGS sequence"/>
</dbReference>
<keyword evidence="2" id="KW-0812">Transmembrane</keyword>
<feature type="region of interest" description="Disordered" evidence="1">
    <location>
        <begin position="1"/>
        <end position="25"/>
    </location>
</feature>
<protein>
    <submittedName>
        <fullName evidence="3">Uncharacterized protein</fullName>
    </submittedName>
</protein>
<name>A0ABP8YEL1_9ACTN</name>
<feature type="compositionally biased region" description="Low complexity" evidence="1">
    <location>
        <begin position="68"/>
        <end position="84"/>
    </location>
</feature>
<comment type="caution">
    <text evidence="3">The sequence shown here is derived from an EMBL/GenBank/DDBJ whole genome shotgun (WGS) entry which is preliminary data.</text>
</comment>
<dbReference type="RefSeq" id="WP_345525111.1">
    <property type="nucleotide sequence ID" value="NZ_BAABKN010000005.1"/>
</dbReference>